<feature type="domain" description="ABC transporter" evidence="10">
    <location>
        <begin position="139"/>
        <end position="371"/>
    </location>
</feature>
<comment type="subcellular location">
    <subcellularLocation>
        <location evidence="1">Cell membrane</location>
    </subcellularLocation>
</comment>
<dbReference type="NCBIfam" id="NF010167">
    <property type="entry name" value="PRK13648.1"/>
    <property type="match status" value="1"/>
</dbReference>
<reference evidence="11 12" key="1">
    <citation type="journal article" date="2013" name="Genome Announc.">
        <title>Complete Genome Sequence of Mycoplasma putrefaciens Strain 9231, One of the Agents of Contagious Agalactia in Goats.</title>
        <authorList>
            <person name="Dupuy V."/>
            <person name="Sirand-Pugnet P."/>
            <person name="Baranowski E."/>
            <person name="Barre A."/>
            <person name="Breton M."/>
            <person name="Couture C."/>
            <person name="Dordet-Frisoni E."/>
            <person name="Gaurivaud P."/>
            <person name="Jacob D."/>
            <person name="Lemaitre C."/>
            <person name="Manso-Silvan L."/>
            <person name="Nikolski M."/>
            <person name="Nouvel L.X."/>
            <person name="Poumarat F."/>
            <person name="Tardy F."/>
            <person name="Thebault P."/>
            <person name="Theil S."/>
            <person name="Citti C."/>
            <person name="Blanchard A."/>
            <person name="Thiaucourt F."/>
        </authorList>
    </citation>
    <scope>NUCLEOTIDE SEQUENCE [LARGE SCALE GENOMIC DNA]</scope>
    <source>
        <strain evidence="11">Mput9231</strain>
    </source>
</reference>
<evidence type="ECO:0000256" key="6">
    <source>
        <dbReference type="ARBA" id="ARBA00022840"/>
    </source>
</evidence>
<dbReference type="InterPro" id="IPR030947">
    <property type="entry name" value="EcfA_1"/>
</dbReference>
<dbReference type="PROSITE" id="PS00211">
    <property type="entry name" value="ABC_TRANSPORTER_1"/>
    <property type="match status" value="1"/>
</dbReference>
<dbReference type="SMART" id="SM00382">
    <property type="entry name" value="AAA"/>
    <property type="match status" value="1"/>
</dbReference>
<dbReference type="PANTHER" id="PTHR43553:SF24">
    <property type="entry name" value="ENERGY-COUPLING FACTOR TRANSPORTER ATP-BINDING PROTEIN ECFA1"/>
    <property type="match status" value="1"/>
</dbReference>
<dbReference type="KEGG" id="mput:MPUT9231_5760"/>
<keyword evidence="7" id="KW-1278">Translocase</keyword>
<dbReference type="HOGENOM" id="CLU_000604_18_0_14"/>
<protein>
    <submittedName>
        <fullName evidence="11">Cobalt ABC transporter, ATP-binding protein</fullName>
    </submittedName>
</protein>
<dbReference type="Gene3D" id="3.40.50.300">
    <property type="entry name" value="P-loop containing nucleotide triphosphate hydrolases"/>
    <property type="match status" value="1"/>
</dbReference>
<dbReference type="GO" id="GO:0005524">
    <property type="term" value="F:ATP binding"/>
    <property type="evidence" value="ECO:0007669"/>
    <property type="project" value="UniProtKB-KW"/>
</dbReference>
<organism evidence="11 12">
    <name type="scientific">Mycoplasma putrefaciens Mput9231</name>
    <dbReference type="NCBI Taxonomy" id="1292033"/>
    <lineage>
        <taxon>Bacteria</taxon>
        <taxon>Bacillati</taxon>
        <taxon>Mycoplasmatota</taxon>
        <taxon>Mollicutes</taxon>
        <taxon>Mycoplasmataceae</taxon>
        <taxon>Mycoplasma</taxon>
    </lineage>
</organism>
<dbReference type="OrthoDB" id="9784332at2"/>
<keyword evidence="8" id="KW-0472">Membrane</keyword>
<dbReference type="SUPFAM" id="SSF52540">
    <property type="entry name" value="P-loop containing nucleoside triphosphate hydrolases"/>
    <property type="match status" value="1"/>
</dbReference>
<dbReference type="InterPro" id="IPR003593">
    <property type="entry name" value="AAA+_ATPase"/>
</dbReference>
<sequence length="405" mass="45729">MENKKLFDDFNSNKISDEDLNIFKLSLNKLYVELSELNQKYINLIRQDNFDKQQKDDLKLEIKNLKAKIHELASTKIFKDNLKNAEKLLKQVKKSKNQADIKKAEEEYSHAKYLFNEYKDAVNEQGRGAKLKKENDIAVEIKNLSFRYGLNFAKAIDNVSFSINKGEYVTIIGHNGSGKSTLSKILIGVLTAQEGEISIFGNKVTDTNIEQIRKFLGIVFQNPDNQFIGSTVEADIAFGLENKRVDPAKMPEIILQAAQKVGMQSALKKEPLNLSGGQKQRVAIASTLALDPDIMIFDEATSMLDPKGKREIKEIMVQLRGVKTIISITHDMDEILNADKVIVLDHAKLVKVGKPLEIVGDKEFLRKIQLDVPFVSLVKEELEKQGINVPDIQNIDELVDKICEV</sequence>
<gene>
    <name evidence="11" type="ORF">MPUT9231_5760</name>
</gene>
<evidence type="ECO:0000256" key="1">
    <source>
        <dbReference type="ARBA" id="ARBA00004236"/>
    </source>
</evidence>
<dbReference type="InterPro" id="IPR017871">
    <property type="entry name" value="ABC_transporter-like_CS"/>
</dbReference>
<name>M9WCW5_9MOLU</name>
<dbReference type="InterPro" id="IPR003439">
    <property type="entry name" value="ABC_transporter-like_ATP-bd"/>
</dbReference>
<dbReference type="EMBL" id="CP004357">
    <property type="protein sequence ID" value="AGJ90972.1"/>
    <property type="molecule type" value="Genomic_DNA"/>
</dbReference>
<proteinExistence type="inferred from homology"/>
<dbReference type="GO" id="GO:0043190">
    <property type="term" value="C:ATP-binding cassette (ABC) transporter complex"/>
    <property type="evidence" value="ECO:0007669"/>
    <property type="project" value="TreeGrafter"/>
</dbReference>
<keyword evidence="3" id="KW-0813">Transport</keyword>
<dbReference type="FunFam" id="3.40.50.300:FF:000224">
    <property type="entry name" value="Energy-coupling factor transporter ATP-binding protein EcfA"/>
    <property type="match status" value="1"/>
</dbReference>
<dbReference type="eggNOG" id="COG1122">
    <property type="taxonomic scope" value="Bacteria"/>
</dbReference>
<evidence type="ECO:0000256" key="2">
    <source>
        <dbReference type="ARBA" id="ARBA00005417"/>
    </source>
</evidence>
<dbReference type="Proteomes" id="UP000012984">
    <property type="component" value="Chromosome"/>
</dbReference>
<dbReference type="PANTHER" id="PTHR43553">
    <property type="entry name" value="HEAVY METAL TRANSPORTER"/>
    <property type="match status" value="1"/>
</dbReference>
<dbReference type="InterPro" id="IPR015856">
    <property type="entry name" value="ABC_transpr_CbiO/EcfA_su"/>
</dbReference>
<evidence type="ECO:0000313" key="12">
    <source>
        <dbReference type="Proteomes" id="UP000012984"/>
    </source>
</evidence>
<dbReference type="NCBIfam" id="TIGR04520">
    <property type="entry name" value="ECF_ATPase_1"/>
    <property type="match status" value="1"/>
</dbReference>
<comment type="similarity">
    <text evidence="2">Belongs to the ABC transporter superfamily.</text>
</comment>
<dbReference type="Pfam" id="PF00005">
    <property type="entry name" value="ABC_tran"/>
    <property type="match status" value="1"/>
</dbReference>
<evidence type="ECO:0000256" key="3">
    <source>
        <dbReference type="ARBA" id="ARBA00022448"/>
    </source>
</evidence>
<dbReference type="PATRIC" id="fig|1292033.3.peg.563"/>
<dbReference type="GO" id="GO:0042626">
    <property type="term" value="F:ATPase-coupled transmembrane transporter activity"/>
    <property type="evidence" value="ECO:0007669"/>
    <property type="project" value="TreeGrafter"/>
</dbReference>
<evidence type="ECO:0000256" key="9">
    <source>
        <dbReference type="SAM" id="Coils"/>
    </source>
</evidence>
<keyword evidence="9" id="KW-0175">Coiled coil</keyword>
<evidence type="ECO:0000313" key="11">
    <source>
        <dbReference type="EMBL" id="AGJ90972.1"/>
    </source>
</evidence>
<keyword evidence="5" id="KW-0547">Nucleotide-binding</keyword>
<evidence type="ECO:0000259" key="10">
    <source>
        <dbReference type="PROSITE" id="PS50893"/>
    </source>
</evidence>
<evidence type="ECO:0000256" key="5">
    <source>
        <dbReference type="ARBA" id="ARBA00022741"/>
    </source>
</evidence>
<dbReference type="InterPro" id="IPR027417">
    <property type="entry name" value="P-loop_NTPase"/>
</dbReference>
<dbReference type="RefSeq" id="WP_015587533.1">
    <property type="nucleotide sequence ID" value="NC_021083.1"/>
</dbReference>
<evidence type="ECO:0000256" key="7">
    <source>
        <dbReference type="ARBA" id="ARBA00022967"/>
    </source>
</evidence>
<evidence type="ECO:0000256" key="4">
    <source>
        <dbReference type="ARBA" id="ARBA00022475"/>
    </source>
</evidence>
<keyword evidence="12" id="KW-1185">Reference proteome</keyword>
<feature type="coiled-coil region" evidence="9">
    <location>
        <begin position="27"/>
        <end position="105"/>
    </location>
</feature>
<dbReference type="CDD" id="cd03225">
    <property type="entry name" value="ABC_cobalt_CbiO_domain1"/>
    <property type="match status" value="1"/>
</dbReference>
<dbReference type="GO" id="GO:0016887">
    <property type="term" value="F:ATP hydrolysis activity"/>
    <property type="evidence" value="ECO:0007669"/>
    <property type="project" value="InterPro"/>
</dbReference>
<dbReference type="PROSITE" id="PS50893">
    <property type="entry name" value="ABC_TRANSPORTER_2"/>
    <property type="match status" value="1"/>
</dbReference>
<keyword evidence="6 11" id="KW-0067">ATP-binding</keyword>
<evidence type="ECO:0000256" key="8">
    <source>
        <dbReference type="ARBA" id="ARBA00023136"/>
    </source>
</evidence>
<dbReference type="AlphaFoldDB" id="M9WCW5"/>
<dbReference type="InterPro" id="IPR050095">
    <property type="entry name" value="ECF_ABC_transporter_ATP-bd"/>
</dbReference>
<keyword evidence="4" id="KW-1003">Cell membrane</keyword>
<accession>M9WCW5</accession>